<dbReference type="InterPro" id="IPR001932">
    <property type="entry name" value="PPM-type_phosphatase-like_dom"/>
</dbReference>
<feature type="domain" description="PPM-type phosphatase" evidence="1">
    <location>
        <begin position="48"/>
        <end position="325"/>
    </location>
</feature>
<reference evidence="2 3" key="1">
    <citation type="journal article" date="2013" name="Proc. Natl. Acad. Sci. U.S.A.">
        <title>Fine-scale variation in meiotic recombination in Mimulus inferred from population shotgun sequencing.</title>
        <authorList>
            <person name="Hellsten U."/>
            <person name="Wright K.M."/>
            <person name="Jenkins J."/>
            <person name="Shu S."/>
            <person name="Yuan Y."/>
            <person name="Wessler S.R."/>
            <person name="Schmutz J."/>
            <person name="Willis J.H."/>
            <person name="Rokhsar D.S."/>
        </authorList>
    </citation>
    <scope>NUCLEOTIDE SEQUENCE [LARGE SCALE GENOMIC DNA]</scope>
    <source>
        <strain evidence="3">cv. DUN x IM62</strain>
    </source>
</reference>
<organism evidence="2 3">
    <name type="scientific">Erythranthe guttata</name>
    <name type="common">Yellow monkey flower</name>
    <name type="synonym">Mimulus guttatus</name>
    <dbReference type="NCBI Taxonomy" id="4155"/>
    <lineage>
        <taxon>Eukaryota</taxon>
        <taxon>Viridiplantae</taxon>
        <taxon>Streptophyta</taxon>
        <taxon>Embryophyta</taxon>
        <taxon>Tracheophyta</taxon>
        <taxon>Spermatophyta</taxon>
        <taxon>Magnoliopsida</taxon>
        <taxon>eudicotyledons</taxon>
        <taxon>Gunneridae</taxon>
        <taxon>Pentapetalae</taxon>
        <taxon>asterids</taxon>
        <taxon>lamiids</taxon>
        <taxon>Lamiales</taxon>
        <taxon>Phrymaceae</taxon>
        <taxon>Erythranthe</taxon>
    </lineage>
</organism>
<dbReference type="Pfam" id="PF00481">
    <property type="entry name" value="PP2C"/>
    <property type="match status" value="1"/>
</dbReference>
<dbReference type="EMBL" id="KI632182">
    <property type="protein sequence ID" value="EYU23152.1"/>
    <property type="molecule type" value="Genomic_DNA"/>
</dbReference>
<dbReference type="GO" id="GO:0004722">
    <property type="term" value="F:protein serine/threonine phosphatase activity"/>
    <property type="evidence" value="ECO:0000318"/>
    <property type="project" value="GO_Central"/>
</dbReference>
<dbReference type="SUPFAM" id="SSF81606">
    <property type="entry name" value="PP2C-like"/>
    <property type="match status" value="1"/>
</dbReference>
<dbReference type="PROSITE" id="PS51746">
    <property type="entry name" value="PPM_2"/>
    <property type="match status" value="1"/>
</dbReference>
<keyword evidence="3" id="KW-1185">Reference proteome</keyword>
<evidence type="ECO:0000313" key="2">
    <source>
        <dbReference type="EMBL" id="EYU23152.1"/>
    </source>
</evidence>
<dbReference type="AlphaFoldDB" id="A0A022Q3A0"/>
<evidence type="ECO:0000259" key="1">
    <source>
        <dbReference type="PROSITE" id="PS51746"/>
    </source>
</evidence>
<protein>
    <recommendedName>
        <fullName evidence="1">PPM-type phosphatase domain-containing protein</fullName>
    </recommendedName>
</protein>
<name>A0A022Q3A0_ERYGU</name>
<dbReference type="CDD" id="cd00143">
    <property type="entry name" value="PP2Cc"/>
    <property type="match status" value="1"/>
</dbReference>
<accession>A0A022Q3A0</accession>
<dbReference type="InterPro" id="IPR015655">
    <property type="entry name" value="PP2C"/>
</dbReference>
<sequence>QQCPIGFESFSSAWVKPVSVGRADDSDAGARADDYPENILSEDLVKHSSGEFSMAMVRGNRHVEDRCHAVVSPAGTFFGHGGSAASQFVFEHLYTNFTSCFIALIRKQFWRIPAIAAIGSCVLVGVLWGNDLYLANLGDCRAVIGGLMEGQLREHAMTVDHNARSSNIRKELQEAHPDVPDVVLKRGVWRVKGKLQVGDEFTIGDAYLKFPEFSLNRYPRYKLNKPIVRPVVRADPEITRTVLHTDDKFIVFATDGLWDELSNTAVVHIVSGEPRLGIAKTLIRRALEKAATRNKMTYEQLKRLNEDQRERRTIHDDMTVIVVFFDQAAPRPSSWYIGNPKLGSEFSASNHP</sequence>
<feature type="non-terminal residue" evidence="2">
    <location>
        <position position="1"/>
    </location>
</feature>
<dbReference type="Gene3D" id="3.60.40.10">
    <property type="entry name" value="PPM-type phosphatase domain"/>
    <property type="match status" value="1"/>
</dbReference>
<proteinExistence type="predicted"/>
<dbReference type="Proteomes" id="UP000030748">
    <property type="component" value="Unassembled WGS sequence"/>
</dbReference>
<evidence type="ECO:0000313" key="3">
    <source>
        <dbReference type="Proteomes" id="UP000030748"/>
    </source>
</evidence>
<gene>
    <name evidence="2" type="ORF">MIMGU_mgv1a026407mg</name>
</gene>
<dbReference type="STRING" id="4155.A0A022Q3A0"/>
<dbReference type="GO" id="GO:1902531">
    <property type="term" value="P:regulation of intracellular signal transduction"/>
    <property type="evidence" value="ECO:0000318"/>
    <property type="project" value="GO_Central"/>
</dbReference>
<dbReference type="InterPro" id="IPR036457">
    <property type="entry name" value="PPM-type-like_dom_sf"/>
</dbReference>
<dbReference type="SMART" id="SM00332">
    <property type="entry name" value="PP2Cc"/>
    <property type="match status" value="1"/>
</dbReference>
<dbReference type="PANTHER" id="PTHR47992">
    <property type="entry name" value="PROTEIN PHOSPHATASE"/>
    <property type="match status" value="1"/>
</dbReference>